<evidence type="ECO:0008006" key="3">
    <source>
        <dbReference type="Google" id="ProtNLM"/>
    </source>
</evidence>
<dbReference type="EMBL" id="FXXP01000001">
    <property type="protein sequence ID" value="SMX27933.1"/>
    <property type="molecule type" value="Genomic_DNA"/>
</dbReference>
<sequence>MLCTPAHPSWTIQTNPFPPVEKLVIGRSVQEAVELLPRIFNLCRAAQEVAVRLAFGLELAQGWAQALAGDIARDHAVKLAVTLPVRLGKSPMPLPKETEDLPACLFGADGFPETPAMFETYLQSGLGIAPVLQEVDQMFATGACCSDLPMIRTENAETPGAIENTVAARHDAHPVMRHVEKSRGRGPLWRLVAKALDLCSALSQGLPEPVRSDGAVLVPAARGLYAIRATQRQGRVTSFRRVTPTDHILAKGGVLEQSLAALPADKHALAPLLIEIIDPCIPVTLSGGSNHA</sequence>
<name>A0A238JC29_9RHOB</name>
<keyword evidence="2" id="KW-1185">Reference proteome</keyword>
<organism evidence="1 2">
    <name type="scientific">Pelagimonas phthalicica</name>
    <dbReference type="NCBI Taxonomy" id="1037362"/>
    <lineage>
        <taxon>Bacteria</taxon>
        <taxon>Pseudomonadati</taxon>
        <taxon>Pseudomonadota</taxon>
        <taxon>Alphaproteobacteria</taxon>
        <taxon>Rhodobacterales</taxon>
        <taxon>Roseobacteraceae</taxon>
        <taxon>Pelagimonas</taxon>
    </lineage>
</organism>
<dbReference type="Proteomes" id="UP000225972">
    <property type="component" value="Unassembled WGS sequence"/>
</dbReference>
<reference evidence="2" key="1">
    <citation type="submission" date="2017-05" db="EMBL/GenBank/DDBJ databases">
        <authorList>
            <person name="Rodrigo-Torres L."/>
            <person name="Arahal R. D."/>
            <person name="Lucena T."/>
        </authorList>
    </citation>
    <scope>NUCLEOTIDE SEQUENCE [LARGE SCALE GENOMIC DNA]</scope>
    <source>
        <strain evidence="2">CECT 8649</strain>
    </source>
</reference>
<dbReference type="OrthoDB" id="7778333at2"/>
<protein>
    <recommendedName>
        <fullName evidence="3">Hydrogenase expression/formation protein HupK</fullName>
    </recommendedName>
</protein>
<dbReference type="SUPFAM" id="SSF56762">
    <property type="entry name" value="HydB/Nqo4-like"/>
    <property type="match status" value="1"/>
</dbReference>
<gene>
    <name evidence="1" type="ORF">TRP8649_02045</name>
</gene>
<dbReference type="Gene3D" id="1.10.645.10">
    <property type="entry name" value="Cytochrome-c3 Hydrogenase, chain B"/>
    <property type="match status" value="1"/>
</dbReference>
<proteinExistence type="predicted"/>
<accession>A0A238JC29</accession>
<evidence type="ECO:0000313" key="1">
    <source>
        <dbReference type="EMBL" id="SMX27933.1"/>
    </source>
</evidence>
<dbReference type="RefSeq" id="WP_099244465.1">
    <property type="nucleotide sequence ID" value="NZ_FXXP01000001.1"/>
</dbReference>
<dbReference type="InterPro" id="IPR029014">
    <property type="entry name" value="NiFe-Hase_large"/>
</dbReference>
<dbReference type="AlphaFoldDB" id="A0A238JC29"/>
<evidence type="ECO:0000313" key="2">
    <source>
        <dbReference type="Proteomes" id="UP000225972"/>
    </source>
</evidence>